<dbReference type="Gene3D" id="1.25.40.390">
    <property type="match status" value="1"/>
</dbReference>
<dbReference type="SUPFAM" id="SSF48452">
    <property type="entry name" value="TPR-like"/>
    <property type="match status" value="1"/>
</dbReference>
<protein>
    <submittedName>
        <fullName evidence="1">Uncharacterized protein</fullName>
    </submittedName>
</protein>
<accession>A0ABQ0W6U6</accession>
<dbReference type="InterPro" id="IPR011990">
    <property type="entry name" value="TPR-like_helical_dom_sf"/>
</dbReference>
<evidence type="ECO:0000313" key="2">
    <source>
        <dbReference type="Proteomes" id="UP000321676"/>
    </source>
</evidence>
<gene>
    <name evidence="1" type="ORF">SMI01S_32580</name>
</gene>
<sequence length="67" mass="7604">MNGFEGWASWRRTGIPTIKPGPSILANIPVRYVYSDNEQNNPSLLDWVNANMGGKMPNQNVKVWFQP</sequence>
<proteinExistence type="predicted"/>
<organism evidence="1 2">
    <name type="scientific">Sphingobacterium mizutaii NBRC 14946 = DSM 11724</name>
    <dbReference type="NCBI Taxonomy" id="1220576"/>
    <lineage>
        <taxon>Bacteria</taxon>
        <taxon>Pseudomonadati</taxon>
        <taxon>Bacteroidota</taxon>
        <taxon>Sphingobacteriia</taxon>
        <taxon>Sphingobacteriales</taxon>
        <taxon>Sphingobacteriaceae</taxon>
        <taxon>Sphingobacterium</taxon>
    </lineage>
</organism>
<comment type="caution">
    <text evidence="1">The sequence shown here is derived from an EMBL/GenBank/DDBJ whole genome shotgun (WGS) entry which is preliminary data.</text>
</comment>
<dbReference type="RefSeq" id="WP_236736447.1">
    <property type="nucleotide sequence ID" value="NZ_BJXH01000044.1"/>
</dbReference>
<reference evidence="1 2" key="1">
    <citation type="submission" date="2019-07" db="EMBL/GenBank/DDBJ databases">
        <title>Whole genome shotgun sequence of Sphingobacterium mizutaii NBRC 14946.</title>
        <authorList>
            <person name="Hosoyama A."/>
            <person name="Uohara A."/>
            <person name="Ohji S."/>
            <person name="Ichikawa N."/>
        </authorList>
    </citation>
    <scope>NUCLEOTIDE SEQUENCE [LARGE SCALE GENOMIC DNA]</scope>
    <source>
        <strain evidence="1 2">NBRC 14946</strain>
    </source>
</reference>
<evidence type="ECO:0000313" key="1">
    <source>
        <dbReference type="EMBL" id="GEM69652.1"/>
    </source>
</evidence>
<name>A0ABQ0W6U6_9SPHI</name>
<keyword evidence="2" id="KW-1185">Reference proteome</keyword>
<dbReference type="Proteomes" id="UP000321676">
    <property type="component" value="Unassembled WGS sequence"/>
</dbReference>
<dbReference type="EMBL" id="BJXH01000044">
    <property type="protein sequence ID" value="GEM69652.1"/>
    <property type="molecule type" value="Genomic_DNA"/>
</dbReference>